<gene>
    <name evidence="2" type="ORF">BINO364_LOCUS9660</name>
</gene>
<sequence>MHRSIVLLFLCSIVLIEFSNSYLIKARTFDSVSTRDIPASPSQDVIENKLGEPEVVPEVLASTHCAKVGEFCMNHKDCCSNACLGYMKRCVSS</sequence>
<feature type="non-terminal residue" evidence="2">
    <location>
        <position position="93"/>
    </location>
</feature>
<accession>A0A8J9UQ24</accession>
<dbReference type="Proteomes" id="UP000838878">
    <property type="component" value="Chromosome 4"/>
</dbReference>
<dbReference type="AlphaFoldDB" id="A0A8J9UQ24"/>
<dbReference type="OrthoDB" id="7211176at2759"/>
<evidence type="ECO:0000256" key="1">
    <source>
        <dbReference type="SAM" id="SignalP"/>
    </source>
</evidence>
<keyword evidence="3" id="KW-1185">Reference proteome</keyword>
<feature type="signal peptide" evidence="1">
    <location>
        <begin position="1"/>
        <end position="21"/>
    </location>
</feature>
<feature type="chain" id="PRO_5035472055" evidence="1">
    <location>
        <begin position="22"/>
        <end position="93"/>
    </location>
</feature>
<protein>
    <submittedName>
        <fullName evidence="2">Uncharacterized protein</fullName>
    </submittedName>
</protein>
<reference evidence="2" key="1">
    <citation type="submission" date="2021-12" db="EMBL/GenBank/DDBJ databases">
        <authorList>
            <person name="Martin H S."/>
        </authorList>
    </citation>
    <scope>NUCLEOTIDE SEQUENCE</scope>
</reference>
<name>A0A8J9UQ24_9NEOP</name>
<dbReference type="EMBL" id="OV170224">
    <property type="protein sequence ID" value="CAH0723892.1"/>
    <property type="molecule type" value="Genomic_DNA"/>
</dbReference>
<proteinExistence type="predicted"/>
<keyword evidence="1" id="KW-0732">Signal</keyword>
<evidence type="ECO:0000313" key="2">
    <source>
        <dbReference type="EMBL" id="CAH0723892.1"/>
    </source>
</evidence>
<evidence type="ECO:0000313" key="3">
    <source>
        <dbReference type="Proteomes" id="UP000838878"/>
    </source>
</evidence>
<organism evidence="2 3">
    <name type="scientific">Brenthis ino</name>
    <name type="common">lesser marbled fritillary</name>
    <dbReference type="NCBI Taxonomy" id="405034"/>
    <lineage>
        <taxon>Eukaryota</taxon>
        <taxon>Metazoa</taxon>
        <taxon>Ecdysozoa</taxon>
        <taxon>Arthropoda</taxon>
        <taxon>Hexapoda</taxon>
        <taxon>Insecta</taxon>
        <taxon>Pterygota</taxon>
        <taxon>Neoptera</taxon>
        <taxon>Endopterygota</taxon>
        <taxon>Lepidoptera</taxon>
        <taxon>Glossata</taxon>
        <taxon>Ditrysia</taxon>
        <taxon>Papilionoidea</taxon>
        <taxon>Nymphalidae</taxon>
        <taxon>Heliconiinae</taxon>
        <taxon>Argynnini</taxon>
        <taxon>Brenthis</taxon>
    </lineage>
</organism>